<dbReference type="GO" id="GO:0003824">
    <property type="term" value="F:catalytic activity"/>
    <property type="evidence" value="ECO:0007669"/>
    <property type="project" value="InterPro"/>
</dbReference>
<sequence length="467" mass="48763">MSTELWRLSAIELGRMFAAGRASPVDALEAASARAALWEPHLNAIARGNPRARGEAEASAARWRAGTPLSALDGVPMTVKEFLVTEGLPSTYAEPGEAPPSAQDELPVARARRAGLVTLAKTTMPEFAVQGYTASARFGVTRNPWNLAFTPGGSTGGGAAATAAGYAPVALGTDGGGSLRRPAAHAGLVGLKSSLGRVPRLGGLPSPLLDFEVAGALTRTVADSRAMLHLMQGADPRVLWSTFALAPRPDRRLRARYVERIGDAPLDPVIAASCRRALSDLEASGVAVEEGGLPFDIARLNALWPEIGKIGLARLFAADPDLAARASEPYRAMAREGARAPALLLAEILERVQALRNAASATFAELDLIVTPSAAAMPWAADAVYPETIDGQAVGPRGHAVYSGWVNAAGLPALSLPVDPAPDGMPIGLHLVAGFGRDDLLLDLAEALETRRPFADRRPVLPGEAVR</sequence>
<organism evidence="3 4">
    <name type="scientific">Methylobacterium platani</name>
    <dbReference type="NCBI Taxonomy" id="427683"/>
    <lineage>
        <taxon>Bacteria</taxon>
        <taxon>Pseudomonadati</taxon>
        <taxon>Pseudomonadota</taxon>
        <taxon>Alphaproteobacteria</taxon>
        <taxon>Hyphomicrobiales</taxon>
        <taxon>Methylobacteriaceae</taxon>
        <taxon>Methylobacterium</taxon>
    </lineage>
</organism>
<accession>A0A179S5V1</accession>
<evidence type="ECO:0000313" key="3">
    <source>
        <dbReference type="EMBL" id="OAS22423.1"/>
    </source>
</evidence>
<dbReference type="EMBL" id="LWHQ01000038">
    <property type="protein sequence ID" value="OAS22423.1"/>
    <property type="molecule type" value="Genomic_DNA"/>
</dbReference>
<feature type="domain" description="Amidase" evidence="2">
    <location>
        <begin position="27"/>
        <end position="442"/>
    </location>
</feature>
<dbReference type="InterPro" id="IPR036928">
    <property type="entry name" value="AS_sf"/>
</dbReference>
<reference evidence="3 4" key="1">
    <citation type="submission" date="2016-04" db="EMBL/GenBank/DDBJ databases">
        <authorList>
            <person name="Evans L.H."/>
            <person name="Alamgir A."/>
            <person name="Owens N."/>
            <person name="Weber N.D."/>
            <person name="Virtaneva K."/>
            <person name="Barbian K."/>
            <person name="Babar A."/>
            <person name="Rosenke K."/>
        </authorList>
    </citation>
    <scope>NUCLEOTIDE SEQUENCE [LARGE SCALE GENOMIC DNA]</scope>
    <source>
        <strain evidence="3 4">PMB02</strain>
    </source>
</reference>
<dbReference type="Proteomes" id="UP000078316">
    <property type="component" value="Unassembled WGS sequence"/>
</dbReference>
<dbReference type="SUPFAM" id="SSF75304">
    <property type="entry name" value="Amidase signature (AS) enzymes"/>
    <property type="match status" value="1"/>
</dbReference>
<gene>
    <name evidence="3" type="ORF">A5481_18645</name>
</gene>
<dbReference type="PANTHER" id="PTHR11895">
    <property type="entry name" value="TRANSAMIDASE"/>
    <property type="match status" value="1"/>
</dbReference>
<evidence type="ECO:0000256" key="1">
    <source>
        <dbReference type="ARBA" id="ARBA00009199"/>
    </source>
</evidence>
<dbReference type="InterPro" id="IPR000120">
    <property type="entry name" value="Amidase"/>
</dbReference>
<dbReference type="Gene3D" id="3.90.1300.10">
    <property type="entry name" value="Amidase signature (AS) domain"/>
    <property type="match status" value="1"/>
</dbReference>
<name>A0A179S5V1_9HYPH</name>
<dbReference type="STRING" id="427683.A5481_18645"/>
<comment type="caution">
    <text evidence="3">The sequence shown here is derived from an EMBL/GenBank/DDBJ whole genome shotgun (WGS) entry which is preliminary data.</text>
</comment>
<protein>
    <submittedName>
        <fullName evidence="3">Amidase</fullName>
    </submittedName>
</protein>
<dbReference type="RefSeq" id="WP_048433826.1">
    <property type="nucleotide sequence ID" value="NZ_LWHQ01000038.1"/>
</dbReference>
<dbReference type="PANTHER" id="PTHR11895:SF7">
    <property type="entry name" value="GLUTAMYL-TRNA(GLN) AMIDOTRANSFERASE SUBUNIT A, MITOCHONDRIAL"/>
    <property type="match status" value="1"/>
</dbReference>
<proteinExistence type="inferred from homology"/>
<dbReference type="Pfam" id="PF01425">
    <property type="entry name" value="Amidase"/>
    <property type="match status" value="1"/>
</dbReference>
<dbReference type="InterPro" id="IPR023631">
    <property type="entry name" value="Amidase_dom"/>
</dbReference>
<dbReference type="AlphaFoldDB" id="A0A179S5V1"/>
<evidence type="ECO:0000259" key="2">
    <source>
        <dbReference type="Pfam" id="PF01425"/>
    </source>
</evidence>
<dbReference type="OrthoDB" id="9814821at2"/>
<comment type="similarity">
    <text evidence="1">Belongs to the amidase family.</text>
</comment>
<evidence type="ECO:0000313" key="4">
    <source>
        <dbReference type="Proteomes" id="UP000078316"/>
    </source>
</evidence>